<comment type="caution">
    <text evidence="2">The sequence shown here is derived from an EMBL/GenBank/DDBJ whole genome shotgun (WGS) entry which is preliminary data.</text>
</comment>
<evidence type="ECO:0000259" key="1">
    <source>
        <dbReference type="Pfam" id="PF10988"/>
    </source>
</evidence>
<dbReference type="RefSeq" id="WP_135393182.1">
    <property type="nucleotide sequence ID" value="NZ_SRMB01000001.1"/>
</dbReference>
<evidence type="ECO:0000313" key="2">
    <source>
        <dbReference type="EMBL" id="TGE29086.1"/>
    </source>
</evidence>
<reference evidence="2 3" key="1">
    <citation type="submission" date="2019-04" db="EMBL/GenBank/DDBJ databases">
        <authorList>
            <person name="Feng G."/>
            <person name="Zhang J."/>
            <person name="Zhu H."/>
        </authorList>
    </citation>
    <scope>NUCLEOTIDE SEQUENCE [LARGE SCALE GENOMIC DNA]</scope>
    <source>
        <strain evidence="2 3">9PBR-1</strain>
    </source>
</reference>
<proteinExistence type="predicted"/>
<protein>
    <submittedName>
        <fullName evidence="2">DUF2807 domain-containing protein</fullName>
    </submittedName>
</protein>
<dbReference type="OrthoDB" id="1466971at2"/>
<dbReference type="InterPro" id="IPR021255">
    <property type="entry name" value="DUF2807"/>
</dbReference>
<accession>A0A4Z0QHX8</accession>
<keyword evidence="3" id="KW-1185">Reference proteome</keyword>
<dbReference type="Gene3D" id="2.160.20.120">
    <property type="match status" value="1"/>
</dbReference>
<evidence type="ECO:0000313" key="3">
    <source>
        <dbReference type="Proteomes" id="UP000298471"/>
    </source>
</evidence>
<dbReference type="AlphaFoldDB" id="A0A4Z0QHX8"/>
<feature type="domain" description="Putative auto-transporter adhesin head GIN" evidence="1">
    <location>
        <begin position="58"/>
        <end position="243"/>
    </location>
</feature>
<gene>
    <name evidence="2" type="ORF">E5K02_06420</name>
</gene>
<dbReference type="Pfam" id="PF10988">
    <property type="entry name" value="DUF2807"/>
    <property type="match status" value="1"/>
</dbReference>
<name>A0A4Z0QHX8_9BACT</name>
<sequence length="260" mass="28768">MFRTAIWPQVKRTSRVFRVGVILAATATLFAGCGDGHELDCLKSTGKVVTERRALAEFQVIMAYDNVDVTLVQDAETYAEVRAGKNLQEDIELTVENGALIIHNTSRCNWVRTYDTPREVTLHLPRLQDLFLRGQGNIRTARTFRADRFFCHLVGAGNMDLDIISPYVNLDMYEIGDIHLRGQVDEFTMLVGGSGSLYASGLQAKVCNFKFNHDSNGNAYVRAGEFLGGTNAGTGTLFYQGNPPRTDLKVSGKGKIVQQP</sequence>
<dbReference type="EMBL" id="SRMB01000001">
    <property type="protein sequence ID" value="TGE29086.1"/>
    <property type="molecule type" value="Genomic_DNA"/>
</dbReference>
<organism evidence="2 3">
    <name type="scientific">Hymenobacter metallicola</name>
    <dbReference type="NCBI Taxonomy" id="2563114"/>
    <lineage>
        <taxon>Bacteria</taxon>
        <taxon>Pseudomonadati</taxon>
        <taxon>Bacteroidota</taxon>
        <taxon>Cytophagia</taxon>
        <taxon>Cytophagales</taxon>
        <taxon>Hymenobacteraceae</taxon>
        <taxon>Hymenobacter</taxon>
    </lineage>
</organism>
<dbReference type="PROSITE" id="PS51257">
    <property type="entry name" value="PROKAR_LIPOPROTEIN"/>
    <property type="match status" value="1"/>
</dbReference>
<dbReference type="Proteomes" id="UP000298471">
    <property type="component" value="Unassembled WGS sequence"/>
</dbReference>